<dbReference type="GO" id="GO:0003824">
    <property type="term" value="F:catalytic activity"/>
    <property type="evidence" value="ECO:0007669"/>
    <property type="project" value="InterPro"/>
</dbReference>
<dbReference type="InterPro" id="IPR007197">
    <property type="entry name" value="rSAM"/>
</dbReference>
<feature type="domain" description="Radical SAM core" evidence="1">
    <location>
        <begin position="229"/>
        <end position="467"/>
    </location>
</feature>
<dbReference type="SUPFAM" id="SSF102114">
    <property type="entry name" value="Radical SAM enzymes"/>
    <property type="match status" value="1"/>
</dbReference>
<dbReference type="PROSITE" id="PS51918">
    <property type="entry name" value="RADICAL_SAM"/>
    <property type="match status" value="1"/>
</dbReference>
<evidence type="ECO:0000259" key="1">
    <source>
        <dbReference type="PROSITE" id="PS51918"/>
    </source>
</evidence>
<dbReference type="InterPro" id="IPR006638">
    <property type="entry name" value="Elp3/MiaA/NifB-like_rSAM"/>
</dbReference>
<proteinExistence type="predicted"/>
<dbReference type="Gene3D" id="3.80.30.20">
    <property type="entry name" value="tm_1862 like domain"/>
    <property type="match status" value="1"/>
</dbReference>
<organism evidence="2 3">
    <name type="scientific">Desulfobulbus propionicus (strain ATCC 33891 / DSM 2032 / VKM B-1956 / 1pr3)</name>
    <dbReference type="NCBI Taxonomy" id="577650"/>
    <lineage>
        <taxon>Bacteria</taxon>
        <taxon>Pseudomonadati</taxon>
        <taxon>Thermodesulfobacteriota</taxon>
        <taxon>Desulfobulbia</taxon>
        <taxon>Desulfobulbales</taxon>
        <taxon>Desulfobulbaceae</taxon>
        <taxon>Desulfobulbus</taxon>
    </lineage>
</organism>
<keyword evidence="3" id="KW-1185">Reference proteome</keyword>
<dbReference type="PANTHER" id="PTHR42731:SF5">
    <property type="entry name" value="RADICAL SAM DOMAIN PROTEIN"/>
    <property type="match status" value="1"/>
</dbReference>
<dbReference type="InterPro" id="IPR045784">
    <property type="entry name" value="Radical_SAM_N2"/>
</dbReference>
<dbReference type="SFLD" id="SFLDG01082">
    <property type="entry name" value="B12-binding_domain_containing"/>
    <property type="match status" value="1"/>
</dbReference>
<sequence>MSAHLTQETGTVRKKWKDRLPVALLYPNVYPVAVSNLGYQLVYTLLNQQEGVVCERFVYPDQDQPLRSLESSRLLSDFPLVMGSISFEHDYPRLTAMLAAGGIPPFAADRSPQVCAGNPLVILGGVGVFMNPEPLAVFADLMVIGEAEPLLEPLIESLNEFAAIPREELLVTIGSTLPGCYVPGMYHFVYGDKGEVRRIEPKAGLPERVTKVIAPAMARAAHSTLLSPEAELGMYMVELGRGCSRGCRFCAAGFIYRPPRLWTAEAILAGLADRPERINRIGLLGMEMASSETVDRIAAYLREHGCALSFSSLRADRITAQTLELLAASRLKSVAIAADGCSERLRTLINKGLGEEDLLGAAERLVAAGIFHLKLYVMIGLPTETQDDLDELIRLVDRLLARILPVGRSRKRLSELTLSINCFVPKAWTPFQYCSFGGLAPAEAKEERIEPALAGLKEKIRYLRKMLGNMANLHLKFDHPDQALQQAVYSRGDRRLGPALLDIGCGRLPFKQALRRHRVDPWEYAVRPRHQHELMCWEVVDHGIRPGFLWEEYARAVRGLATPPCQPAVCRRCGVCHEAK</sequence>
<dbReference type="InterPro" id="IPR058240">
    <property type="entry name" value="rSAM_sf"/>
</dbReference>
<dbReference type="GO" id="GO:0051536">
    <property type="term" value="F:iron-sulfur cluster binding"/>
    <property type="evidence" value="ECO:0007669"/>
    <property type="project" value="InterPro"/>
</dbReference>
<dbReference type="RefSeq" id="WP_015723420.1">
    <property type="nucleotide sequence ID" value="NC_014972.1"/>
</dbReference>
<dbReference type="Proteomes" id="UP000006365">
    <property type="component" value="Chromosome"/>
</dbReference>
<dbReference type="Pfam" id="PF04055">
    <property type="entry name" value="Radical_SAM"/>
    <property type="match status" value="1"/>
</dbReference>
<dbReference type="CDD" id="cd01335">
    <property type="entry name" value="Radical_SAM"/>
    <property type="match status" value="1"/>
</dbReference>
<protein>
    <submittedName>
        <fullName evidence="2">Radical SAM domain protein</fullName>
    </submittedName>
</protein>
<dbReference type="Pfam" id="PF19864">
    <property type="entry name" value="Radical_SAM_N2"/>
    <property type="match status" value="1"/>
</dbReference>
<evidence type="ECO:0000313" key="3">
    <source>
        <dbReference type="Proteomes" id="UP000006365"/>
    </source>
</evidence>
<reference evidence="2 3" key="1">
    <citation type="journal article" date="2011" name="Stand. Genomic Sci.">
        <title>Complete genome sequence of Desulfobulbus propionicus type strain (1pr3).</title>
        <authorList>
            <person name="Pagani I."/>
            <person name="Lapidus A."/>
            <person name="Nolan M."/>
            <person name="Lucas S."/>
            <person name="Hammon N."/>
            <person name="Deshpande S."/>
            <person name="Cheng J.F."/>
            <person name="Chertkov O."/>
            <person name="Davenport K."/>
            <person name="Tapia R."/>
            <person name="Han C."/>
            <person name="Goodwin L."/>
            <person name="Pitluck S."/>
            <person name="Liolios K."/>
            <person name="Mavromatis K."/>
            <person name="Ivanova N."/>
            <person name="Mikhailova N."/>
            <person name="Pati A."/>
            <person name="Chen A."/>
            <person name="Palaniappan K."/>
            <person name="Land M."/>
            <person name="Hauser L."/>
            <person name="Chang Y.J."/>
            <person name="Jeffries C.D."/>
            <person name="Detter J.C."/>
            <person name="Brambilla E."/>
            <person name="Kannan K.P."/>
            <person name="Djao O.D."/>
            <person name="Rohde M."/>
            <person name="Pukall R."/>
            <person name="Spring S."/>
            <person name="Goker M."/>
            <person name="Sikorski J."/>
            <person name="Woyke T."/>
            <person name="Bristow J."/>
            <person name="Eisen J.A."/>
            <person name="Markowitz V."/>
            <person name="Hugenholtz P."/>
            <person name="Kyrpides N.C."/>
            <person name="Klenk H.P."/>
        </authorList>
    </citation>
    <scope>NUCLEOTIDE SEQUENCE [LARGE SCALE GENOMIC DNA]</scope>
    <source>
        <strain evidence="3">ATCC 33891 / DSM 2032 / 1pr3</strain>
    </source>
</reference>
<dbReference type="InterPro" id="IPR023404">
    <property type="entry name" value="rSAM_horseshoe"/>
</dbReference>
<dbReference type="AlphaFoldDB" id="A0A7U3YK57"/>
<name>A0A7U3YK57_DESPD</name>
<evidence type="ECO:0000313" key="2">
    <source>
        <dbReference type="EMBL" id="ADW16875.1"/>
    </source>
</evidence>
<gene>
    <name evidence="2" type="ordered locus">Despr_0700</name>
</gene>
<dbReference type="SMART" id="SM00729">
    <property type="entry name" value="Elp3"/>
    <property type="match status" value="1"/>
</dbReference>
<dbReference type="EMBL" id="CP002364">
    <property type="protein sequence ID" value="ADW16875.1"/>
    <property type="molecule type" value="Genomic_DNA"/>
</dbReference>
<dbReference type="KEGG" id="dpr:Despr_0700"/>
<dbReference type="SFLD" id="SFLDS00029">
    <property type="entry name" value="Radical_SAM"/>
    <property type="match status" value="1"/>
</dbReference>
<accession>A0A7U3YK57</accession>
<dbReference type="PANTHER" id="PTHR42731">
    <property type="entry name" value="SLL1084 PROTEIN"/>
    <property type="match status" value="1"/>
</dbReference>